<reference evidence="4 5" key="1">
    <citation type="submission" date="2017-03" db="EMBL/GenBank/DDBJ databases">
        <authorList>
            <person name="Afonso C.L."/>
            <person name="Miller P.J."/>
            <person name="Scott M.A."/>
            <person name="Spackman E."/>
            <person name="Goraichik I."/>
            <person name="Dimitrov K.M."/>
            <person name="Suarez D.L."/>
            <person name="Swayne D.E."/>
        </authorList>
    </citation>
    <scope>NUCLEOTIDE SEQUENCE [LARGE SCALE GENOMIC DNA]</scope>
    <source>
        <strain evidence="4 5">CECT 7066</strain>
    </source>
</reference>
<evidence type="ECO:0000313" key="4">
    <source>
        <dbReference type="EMBL" id="SLN55280.1"/>
    </source>
</evidence>
<evidence type="ECO:0000313" key="5">
    <source>
        <dbReference type="Proteomes" id="UP000193870"/>
    </source>
</evidence>
<gene>
    <name evidence="4" type="primary">kdpE</name>
    <name evidence="4" type="ORF">PAM7066_02635</name>
</gene>
<dbReference type="CDD" id="cd00156">
    <property type="entry name" value="REC"/>
    <property type="match status" value="1"/>
</dbReference>
<dbReference type="SMART" id="SM00448">
    <property type="entry name" value="REC"/>
    <property type="match status" value="1"/>
</dbReference>
<dbReference type="GO" id="GO:0000160">
    <property type="term" value="P:phosphorelay signal transduction system"/>
    <property type="evidence" value="ECO:0007669"/>
    <property type="project" value="InterPro"/>
</dbReference>
<evidence type="ECO:0000259" key="3">
    <source>
        <dbReference type="PROSITE" id="PS50110"/>
    </source>
</evidence>
<dbReference type="Pfam" id="PF00072">
    <property type="entry name" value="Response_reg"/>
    <property type="match status" value="1"/>
</dbReference>
<feature type="modified residue" description="4-aspartylphosphate" evidence="2">
    <location>
        <position position="72"/>
    </location>
</feature>
<evidence type="ECO:0000256" key="1">
    <source>
        <dbReference type="ARBA" id="ARBA00022553"/>
    </source>
</evidence>
<proteinExistence type="predicted"/>
<dbReference type="AlphaFoldDB" id="A0A1Y5T4U0"/>
<dbReference type="InterPro" id="IPR001789">
    <property type="entry name" value="Sig_transdc_resp-reg_receiver"/>
</dbReference>
<dbReference type="STRING" id="315423.SAMN04488020_107162"/>
<dbReference type="PANTHER" id="PTHR44591">
    <property type="entry name" value="STRESS RESPONSE REGULATOR PROTEIN 1"/>
    <property type="match status" value="1"/>
</dbReference>
<dbReference type="SUPFAM" id="SSF52172">
    <property type="entry name" value="CheY-like"/>
    <property type="match status" value="1"/>
</dbReference>
<dbReference type="RefSeq" id="WP_085854630.1">
    <property type="nucleotide sequence ID" value="NZ_FOPF01000007.1"/>
</dbReference>
<dbReference type="Gene3D" id="3.40.50.2300">
    <property type="match status" value="1"/>
</dbReference>
<keyword evidence="1 2" id="KW-0597">Phosphoprotein</keyword>
<dbReference type="EMBL" id="FWFV01000007">
    <property type="protein sequence ID" value="SLN55280.1"/>
    <property type="molecule type" value="Genomic_DNA"/>
</dbReference>
<dbReference type="Proteomes" id="UP000193870">
    <property type="component" value="Unassembled WGS sequence"/>
</dbReference>
<accession>A0A1Y5T4U0</accession>
<dbReference type="InterPro" id="IPR011006">
    <property type="entry name" value="CheY-like_superfamily"/>
</dbReference>
<dbReference type="PANTHER" id="PTHR44591:SF3">
    <property type="entry name" value="RESPONSE REGULATORY DOMAIN-CONTAINING PROTEIN"/>
    <property type="match status" value="1"/>
</dbReference>
<keyword evidence="5" id="KW-1185">Reference proteome</keyword>
<name>A0A1Y5T4U0_9RHOB</name>
<organism evidence="4 5">
    <name type="scientific">Palleronia marisminoris</name>
    <dbReference type="NCBI Taxonomy" id="315423"/>
    <lineage>
        <taxon>Bacteria</taxon>
        <taxon>Pseudomonadati</taxon>
        <taxon>Pseudomonadota</taxon>
        <taxon>Alphaproteobacteria</taxon>
        <taxon>Rhodobacterales</taxon>
        <taxon>Roseobacteraceae</taxon>
        <taxon>Palleronia</taxon>
    </lineage>
</organism>
<feature type="domain" description="Response regulatory" evidence="3">
    <location>
        <begin position="23"/>
        <end position="136"/>
    </location>
</feature>
<dbReference type="InterPro" id="IPR050595">
    <property type="entry name" value="Bact_response_regulator"/>
</dbReference>
<sequence>MDDASKLNFARRGTADKPLLGQTILVIEDSRHAGETMRLMCLRGGARVRRADSVRAAERHLISYRPSAVIADLGLPDGSGLDLIGRLSRAVPRVGVLIAVSGDPTLEEAAIDAGADEFLAKPFASIAAFQAAILHHLPADALPRGPRLVGDEMVEPDAAALQDDLAHVDDLLDHGADVATLAYAAAFTYGLGRTIGDTEMTDRAAALSSALEDGKPQLPAISALAGLVQARMSGERVAI</sequence>
<dbReference type="PROSITE" id="PS50110">
    <property type="entry name" value="RESPONSE_REGULATORY"/>
    <property type="match status" value="1"/>
</dbReference>
<evidence type="ECO:0000256" key="2">
    <source>
        <dbReference type="PROSITE-ProRule" id="PRU00169"/>
    </source>
</evidence>
<dbReference type="OrthoDB" id="7831674at2"/>
<protein>
    <submittedName>
        <fullName evidence="4">KDP operon transcriptional regulatory protein KdpE</fullName>
    </submittedName>
</protein>